<keyword evidence="3" id="KW-0560">Oxidoreductase</keyword>
<dbReference type="SUPFAM" id="SSF52833">
    <property type="entry name" value="Thioredoxin-like"/>
    <property type="match status" value="1"/>
</dbReference>
<dbReference type="PANTHER" id="PTHR30041">
    <property type="entry name" value="ARSENATE REDUCTASE"/>
    <property type="match status" value="1"/>
</dbReference>
<dbReference type="InterPro" id="IPR006660">
    <property type="entry name" value="Arsenate_reductase-like"/>
</dbReference>
<proteinExistence type="inferred from homology"/>
<protein>
    <submittedName>
        <fullName evidence="3">Arsenate reductase</fullName>
        <ecNumber evidence="3">1.20.4.1</ecNumber>
    </submittedName>
</protein>
<reference evidence="3 4" key="1">
    <citation type="submission" date="2019-02" db="EMBL/GenBank/DDBJ databases">
        <title>Deep-cultivation of Planctomycetes and their phenomic and genomic characterization uncovers novel biology.</title>
        <authorList>
            <person name="Wiegand S."/>
            <person name="Jogler M."/>
            <person name="Boedeker C."/>
            <person name="Pinto D."/>
            <person name="Vollmers J."/>
            <person name="Rivas-Marin E."/>
            <person name="Kohn T."/>
            <person name="Peeters S.H."/>
            <person name="Heuer A."/>
            <person name="Rast P."/>
            <person name="Oberbeckmann S."/>
            <person name="Bunk B."/>
            <person name="Jeske O."/>
            <person name="Meyerdierks A."/>
            <person name="Storesund J.E."/>
            <person name="Kallscheuer N."/>
            <person name="Luecker S."/>
            <person name="Lage O.M."/>
            <person name="Pohl T."/>
            <person name="Merkel B.J."/>
            <person name="Hornburger P."/>
            <person name="Mueller R.-W."/>
            <person name="Bruemmer F."/>
            <person name="Labrenz M."/>
            <person name="Spormann A.M."/>
            <person name="Op den Camp H."/>
            <person name="Overmann J."/>
            <person name="Amann R."/>
            <person name="Jetten M.S.M."/>
            <person name="Mascher T."/>
            <person name="Medema M.H."/>
            <person name="Devos D.P."/>
            <person name="Kaster A.-K."/>
            <person name="Ovreas L."/>
            <person name="Rohde M."/>
            <person name="Galperin M.Y."/>
            <person name="Jogler C."/>
        </authorList>
    </citation>
    <scope>NUCLEOTIDE SEQUENCE [LARGE SCALE GENOMIC DNA]</scope>
    <source>
        <strain evidence="3 4">Pla163</strain>
    </source>
</reference>
<dbReference type="OrthoDB" id="9794155at2"/>
<comment type="similarity">
    <text evidence="1 2">Belongs to the ArsC family.</text>
</comment>
<dbReference type="EMBL" id="CP036290">
    <property type="protein sequence ID" value="QDU83313.1"/>
    <property type="molecule type" value="Genomic_DNA"/>
</dbReference>
<keyword evidence="4" id="KW-1185">Reference proteome</keyword>
<dbReference type="EC" id="1.20.4.1" evidence="3"/>
<dbReference type="Proteomes" id="UP000319342">
    <property type="component" value="Chromosome"/>
</dbReference>
<evidence type="ECO:0000256" key="1">
    <source>
        <dbReference type="ARBA" id="ARBA00007198"/>
    </source>
</evidence>
<dbReference type="Pfam" id="PF03960">
    <property type="entry name" value="ArsC"/>
    <property type="match status" value="1"/>
</dbReference>
<dbReference type="RefSeq" id="WP_145182783.1">
    <property type="nucleotide sequence ID" value="NZ_CP036290.1"/>
</dbReference>
<dbReference type="PANTHER" id="PTHR30041:SF4">
    <property type="entry name" value="ARSENATE REDUCTASE"/>
    <property type="match status" value="1"/>
</dbReference>
<sequence>MSLTPRPNAFVLLHNPKCSKSRQLKAELDARGTDYDERRYLDEPLSRRELDGLKRLLGLDAHAMIRRKEAEYAAAGLSAESTQKAVLDAVAKHPKLLERPVLIAKTKAAIGRPTEAALELLGG</sequence>
<name>A0A518CVQ7_9BACT</name>
<gene>
    <name evidence="3" type="primary">arsC</name>
    <name evidence="3" type="ORF">Pla163_04110</name>
</gene>
<dbReference type="GO" id="GO:0008794">
    <property type="term" value="F:arsenate reductase (glutaredoxin) activity"/>
    <property type="evidence" value="ECO:0007669"/>
    <property type="project" value="UniProtKB-EC"/>
</dbReference>
<dbReference type="PROSITE" id="PS51353">
    <property type="entry name" value="ARSC"/>
    <property type="match status" value="1"/>
</dbReference>
<dbReference type="AlphaFoldDB" id="A0A518CVQ7"/>
<evidence type="ECO:0000313" key="3">
    <source>
        <dbReference type="EMBL" id="QDU83313.1"/>
    </source>
</evidence>
<accession>A0A518CVQ7</accession>
<dbReference type="Gene3D" id="3.40.30.10">
    <property type="entry name" value="Glutaredoxin"/>
    <property type="match status" value="1"/>
</dbReference>
<evidence type="ECO:0000313" key="4">
    <source>
        <dbReference type="Proteomes" id="UP000319342"/>
    </source>
</evidence>
<organism evidence="3 4">
    <name type="scientific">Rohdeia mirabilis</name>
    <dbReference type="NCBI Taxonomy" id="2528008"/>
    <lineage>
        <taxon>Bacteria</taxon>
        <taxon>Pseudomonadati</taxon>
        <taxon>Planctomycetota</taxon>
        <taxon>Planctomycetia</taxon>
        <taxon>Planctomycetia incertae sedis</taxon>
        <taxon>Rohdeia</taxon>
    </lineage>
</organism>
<dbReference type="InterPro" id="IPR036249">
    <property type="entry name" value="Thioredoxin-like_sf"/>
</dbReference>
<evidence type="ECO:0000256" key="2">
    <source>
        <dbReference type="PROSITE-ProRule" id="PRU01282"/>
    </source>
</evidence>